<dbReference type="PaxDb" id="4097-A0A1S4DQG8"/>
<dbReference type="InterPro" id="IPR018247">
    <property type="entry name" value="EF_Hand_1_Ca_BS"/>
</dbReference>
<keyword evidence="1" id="KW-0106">Calcium</keyword>
<sequence length="168" mass="19620">MAIMSCFELPVQQPNRDMSVQEFKVWIKQFDMDRDKRISREELTEALQNLHIWFSSWKARQVMKTADTDQVFSLMMLNATFCVITPRAWRSNRSQCALDIFFSFTPVRGILEIWALMKNLTQKGVFRLTRQEGAQHTRSAVRRSISAVAEASVHRRILLVATELKKKP</sequence>
<dbReference type="Gene3D" id="1.10.238.10">
    <property type="entry name" value="EF-hand"/>
    <property type="match status" value="1"/>
</dbReference>
<dbReference type="GO" id="GO:0030234">
    <property type="term" value="F:enzyme regulator activity"/>
    <property type="evidence" value="ECO:0000318"/>
    <property type="project" value="GO_Central"/>
</dbReference>
<dbReference type="InterPro" id="IPR011992">
    <property type="entry name" value="EF-hand-dom_pair"/>
</dbReference>
<protein>
    <submittedName>
        <fullName evidence="3">Uncharacterized protein isoform X1</fullName>
    </submittedName>
</protein>
<proteinExistence type="predicted"/>
<dbReference type="GO" id="GO:0005737">
    <property type="term" value="C:cytoplasm"/>
    <property type="evidence" value="ECO:0000318"/>
    <property type="project" value="GO_Central"/>
</dbReference>
<dbReference type="KEGG" id="nta:107832359"/>
<dbReference type="PROSITE" id="PS50222">
    <property type="entry name" value="EF_HAND_2"/>
    <property type="match status" value="1"/>
</dbReference>
<accession>A0A1S4DQG8</accession>
<dbReference type="SMART" id="SM00054">
    <property type="entry name" value="EFh"/>
    <property type="match status" value="1"/>
</dbReference>
<evidence type="ECO:0000313" key="3">
    <source>
        <dbReference type="RefSeq" id="XP_016515676.1"/>
    </source>
</evidence>
<dbReference type="RefSeq" id="XP_016515676.1">
    <property type="nucleotide sequence ID" value="XM_016660190.1"/>
</dbReference>
<dbReference type="STRING" id="4097.A0A1S4DQG8"/>
<dbReference type="InterPro" id="IPR002048">
    <property type="entry name" value="EF_hand_dom"/>
</dbReference>
<dbReference type="SUPFAM" id="SSF47473">
    <property type="entry name" value="EF-hand"/>
    <property type="match status" value="1"/>
</dbReference>
<dbReference type="AlphaFoldDB" id="A0A1S4DQG8"/>
<dbReference type="GO" id="GO:0005509">
    <property type="term" value="F:calcium ion binding"/>
    <property type="evidence" value="ECO:0000318"/>
    <property type="project" value="GO_Central"/>
</dbReference>
<dbReference type="PROSITE" id="PS00018">
    <property type="entry name" value="EF_HAND_1"/>
    <property type="match status" value="1"/>
</dbReference>
<gene>
    <name evidence="3" type="primary">LOC107832359</name>
</gene>
<evidence type="ECO:0000259" key="2">
    <source>
        <dbReference type="PROSITE" id="PS50222"/>
    </source>
</evidence>
<evidence type="ECO:0000256" key="1">
    <source>
        <dbReference type="ARBA" id="ARBA00022837"/>
    </source>
</evidence>
<feature type="domain" description="EF-hand" evidence="2">
    <location>
        <begin position="18"/>
        <end position="53"/>
    </location>
</feature>
<dbReference type="OrthoDB" id="26525at2759"/>
<name>A0A1S4DQG8_TOBAC</name>
<organism evidence="3">
    <name type="scientific">Nicotiana tabacum</name>
    <name type="common">Common tobacco</name>
    <dbReference type="NCBI Taxonomy" id="4097"/>
    <lineage>
        <taxon>Eukaryota</taxon>
        <taxon>Viridiplantae</taxon>
        <taxon>Streptophyta</taxon>
        <taxon>Embryophyta</taxon>
        <taxon>Tracheophyta</taxon>
        <taxon>Spermatophyta</taxon>
        <taxon>Magnoliopsida</taxon>
        <taxon>eudicotyledons</taxon>
        <taxon>Gunneridae</taxon>
        <taxon>Pentapetalae</taxon>
        <taxon>asterids</taxon>
        <taxon>lamiids</taxon>
        <taxon>Solanales</taxon>
        <taxon>Solanaceae</taxon>
        <taxon>Nicotianoideae</taxon>
        <taxon>Nicotianeae</taxon>
        <taxon>Nicotiana</taxon>
    </lineage>
</organism>
<reference evidence="3" key="1">
    <citation type="submission" date="2025-08" db="UniProtKB">
        <authorList>
            <consortium name="RefSeq"/>
        </authorList>
    </citation>
    <scope>IDENTIFICATION</scope>
</reference>